<keyword evidence="3" id="KW-1185">Reference proteome</keyword>
<dbReference type="Pfam" id="PF07136">
    <property type="entry name" value="DUF1385"/>
    <property type="match status" value="1"/>
</dbReference>
<keyword evidence="1" id="KW-1133">Transmembrane helix</keyword>
<feature type="transmembrane region" description="Helical" evidence="1">
    <location>
        <begin position="103"/>
        <end position="125"/>
    </location>
</feature>
<dbReference type="Proteomes" id="UP000198324">
    <property type="component" value="Unassembled WGS sequence"/>
</dbReference>
<dbReference type="PANTHER" id="PTHR42867">
    <property type="entry name" value="MEMBRANE PROTEIN-RELATED"/>
    <property type="match status" value="1"/>
</dbReference>
<dbReference type="EMBL" id="FZOC01000001">
    <property type="protein sequence ID" value="SNR61840.1"/>
    <property type="molecule type" value="Genomic_DNA"/>
</dbReference>
<evidence type="ECO:0000313" key="3">
    <source>
        <dbReference type="Proteomes" id="UP000198324"/>
    </source>
</evidence>
<feature type="transmembrane region" description="Helical" evidence="1">
    <location>
        <begin position="210"/>
        <end position="230"/>
    </location>
</feature>
<proteinExistence type="predicted"/>
<name>A0A238XSZ5_9BACT</name>
<keyword evidence="1" id="KW-0472">Membrane</keyword>
<dbReference type="RefSeq" id="WP_089271169.1">
    <property type="nucleotide sequence ID" value="NZ_FZOC01000001.1"/>
</dbReference>
<dbReference type="AlphaFoldDB" id="A0A238XSZ5"/>
<feature type="transmembrane region" description="Helical" evidence="1">
    <location>
        <begin position="242"/>
        <end position="261"/>
    </location>
</feature>
<evidence type="ECO:0000313" key="2">
    <source>
        <dbReference type="EMBL" id="SNR61840.1"/>
    </source>
</evidence>
<accession>A0A238XSZ5</accession>
<feature type="transmembrane region" description="Helical" evidence="1">
    <location>
        <begin position="145"/>
        <end position="165"/>
    </location>
</feature>
<dbReference type="OrthoDB" id="9784805at2"/>
<keyword evidence="1" id="KW-0812">Transmembrane</keyword>
<organism evidence="2 3">
    <name type="scientific">Humidesulfovibrio mexicanus</name>
    <dbReference type="NCBI Taxonomy" id="147047"/>
    <lineage>
        <taxon>Bacteria</taxon>
        <taxon>Pseudomonadati</taxon>
        <taxon>Thermodesulfobacteriota</taxon>
        <taxon>Desulfovibrionia</taxon>
        <taxon>Desulfovibrionales</taxon>
        <taxon>Desulfovibrionaceae</taxon>
        <taxon>Humidesulfovibrio</taxon>
    </lineage>
</organism>
<protein>
    <submittedName>
        <fullName evidence="2">Uncharacterized conserved protein YqhQ</fullName>
    </submittedName>
</protein>
<reference evidence="2 3" key="1">
    <citation type="submission" date="2017-06" db="EMBL/GenBank/DDBJ databases">
        <authorList>
            <person name="Kim H.J."/>
            <person name="Triplett B.A."/>
        </authorList>
    </citation>
    <scope>NUCLEOTIDE SEQUENCE [LARGE SCALE GENOMIC DNA]</scope>
    <source>
        <strain evidence="2 3">DSM 13116</strain>
    </source>
</reference>
<evidence type="ECO:0000256" key="1">
    <source>
        <dbReference type="SAM" id="Phobius"/>
    </source>
</evidence>
<sequence>MKRSLLPTVVAAPTVGGQAVIEGVMMRAKDRLAIAVRKPDGEILVELRPWFSLSNAPILRKPFVRGFPVLLETLVNGIKALNFSAMQSVDGEDGESELTSWHLVLTMTVALGVALGLFVVLPHFLSAFMQWVGLAGDVESVSFNAWDGLFKMLVFVGYIAAISLVPDIRRVFQYHGAEHKAIWTFESGGGFSVDKARSKSRLHPRCGTSFLLFVLAVSIMLHTILVPLLLELYRPESTVVKHVFVVAAKLLFMVPVSCVAYEMIRFAGKFNTNIFCRVLCWPGLALQMLTTKEPDDSQIEVAMAALKCAVREEACS</sequence>
<dbReference type="InterPro" id="IPR010787">
    <property type="entry name" value="DUF1385"/>
</dbReference>
<gene>
    <name evidence="2" type="ORF">SAMN04488503_0396</name>
</gene>
<dbReference type="PANTHER" id="PTHR42867:SF1">
    <property type="entry name" value="MEMBRANE PROTEIN-RELATED"/>
    <property type="match status" value="1"/>
</dbReference>